<accession>A0A6M1R284</accession>
<dbReference type="CDD" id="cd00093">
    <property type="entry name" value="HTH_XRE"/>
    <property type="match status" value="1"/>
</dbReference>
<comment type="caution">
    <text evidence="2">The sequence shown here is derived from an EMBL/GenBank/DDBJ whole genome shotgun (WGS) entry which is preliminary data.</text>
</comment>
<dbReference type="GO" id="GO:0003677">
    <property type="term" value="F:DNA binding"/>
    <property type="evidence" value="ECO:0007669"/>
    <property type="project" value="InterPro"/>
</dbReference>
<dbReference type="PROSITE" id="PS50943">
    <property type="entry name" value="HTH_CROC1"/>
    <property type="match status" value="1"/>
</dbReference>
<protein>
    <submittedName>
        <fullName evidence="2">Helix-turn-helix domain-containing protein</fullName>
    </submittedName>
</protein>
<organism evidence="2 3">
    <name type="scientific">Nocardioides turkmenicus</name>
    <dbReference type="NCBI Taxonomy" id="2711220"/>
    <lineage>
        <taxon>Bacteria</taxon>
        <taxon>Bacillati</taxon>
        <taxon>Actinomycetota</taxon>
        <taxon>Actinomycetes</taxon>
        <taxon>Propionibacteriales</taxon>
        <taxon>Nocardioidaceae</taxon>
        <taxon>Nocardioides</taxon>
    </lineage>
</organism>
<dbReference type="AlphaFoldDB" id="A0A6M1R284"/>
<keyword evidence="3" id="KW-1185">Reference proteome</keyword>
<dbReference type="Proteomes" id="UP000483261">
    <property type="component" value="Unassembled WGS sequence"/>
</dbReference>
<sequence>MADQQPSDAAKRAFAIRLRDLRLDAGLSGVALAERCGWNKSKISKIEHGGQSPTEADVKAWATACGAEDQIQALVAARREVEQMWLEYRRELRAGMKHIQIRSMPLFERTKLLRVYEAVHIPGYLQTFRYAATQFEIHARHHGLPVEDAEDAARNRLERQRLLGTGTNAFIFVLEASALYNNIGGAEVMNEQFDRLLEIAAMPYVSVGIIPLGQPRTLLFPGEGFYLFDDQLVRQEFWSGMLRNSRPEDVGYFLRTFDALKAQAVFGSAATEHVETARARLRET</sequence>
<evidence type="ECO:0000313" key="3">
    <source>
        <dbReference type="Proteomes" id="UP000483261"/>
    </source>
</evidence>
<dbReference type="InterPro" id="IPR001387">
    <property type="entry name" value="Cro/C1-type_HTH"/>
</dbReference>
<evidence type="ECO:0000313" key="2">
    <source>
        <dbReference type="EMBL" id="NGN94384.1"/>
    </source>
</evidence>
<gene>
    <name evidence="2" type="ORF">G5C66_16755</name>
</gene>
<name>A0A6M1R284_9ACTN</name>
<proteinExistence type="predicted"/>
<dbReference type="Gene3D" id="1.10.260.40">
    <property type="entry name" value="lambda repressor-like DNA-binding domains"/>
    <property type="match status" value="1"/>
</dbReference>
<feature type="domain" description="HTH cro/C1-type" evidence="1">
    <location>
        <begin position="18"/>
        <end position="74"/>
    </location>
</feature>
<dbReference type="RefSeq" id="WP_165112108.1">
    <property type="nucleotide sequence ID" value="NZ_JAALAA010000014.1"/>
</dbReference>
<dbReference type="SMART" id="SM00530">
    <property type="entry name" value="HTH_XRE"/>
    <property type="match status" value="1"/>
</dbReference>
<reference evidence="2 3" key="1">
    <citation type="submission" date="2020-02" db="EMBL/GenBank/DDBJ databases">
        <title>Whole-genome analyses of novel actinobacteria.</title>
        <authorList>
            <person name="Sahin N."/>
        </authorList>
    </citation>
    <scope>NUCLEOTIDE SEQUENCE [LARGE SCALE GENOMIC DNA]</scope>
    <source>
        <strain evidence="2 3">KC13</strain>
    </source>
</reference>
<evidence type="ECO:0000259" key="1">
    <source>
        <dbReference type="PROSITE" id="PS50943"/>
    </source>
</evidence>
<dbReference type="Pfam" id="PF13560">
    <property type="entry name" value="HTH_31"/>
    <property type="match status" value="1"/>
</dbReference>
<dbReference type="Pfam" id="PF19054">
    <property type="entry name" value="DUF5753"/>
    <property type="match status" value="1"/>
</dbReference>
<dbReference type="InterPro" id="IPR043917">
    <property type="entry name" value="DUF5753"/>
</dbReference>
<dbReference type="EMBL" id="JAALAA010000014">
    <property type="protein sequence ID" value="NGN94384.1"/>
    <property type="molecule type" value="Genomic_DNA"/>
</dbReference>
<dbReference type="SUPFAM" id="SSF47413">
    <property type="entry name" value="lambda repressor-like DNA-binding domains"/>
    <property type="match status" value="1"/>
</dbReference>
<dbReference type="InterPro" id="IPR010982">
    <property type="entry name" value="Lambda_DNA-bd_dom_sf"/>
</dbReference>